<keyword evidence="12" id="KW-1185">Reference proteome</keyword>
<dbReference type="KEGG" id="rcp:RCAP_rcc01949"/>
<dbReference type="EC" id="2.7.8.6" evidence="11"/>
<accession>D5AUQ4</accession>
<evidence type="ECO:0000256" key="6">
    <source>
        <dbReference type="ARBA" id="ARBA00022989"/>
    </source>
</evidence>
<reference evidence="11 12" key="2">
    <citation type="journal article" date="2010" name="J. Bacteriol.">
        <title>Complete genome sequence of the photosynthetic purple nonsulfur bacterium Rhodobacter capsulatus SB 1003.</title>
        <authorList>
            <person name="Strnad H."/>
            <person name="Lapidus A."/>
            <person name="Paces J."/>
            <person name="Ulbrich P."/>
            <person name="Vlcek C."/>
            <person name="Paces V."/>
            <person name="Haselkorn R."/>
        </authorList>
    </citation>
    <scope>NUCLEOTIDE SEQUENCE [LARGE SCALE GENOMIC DNA]</scope>
    <source>
        <strain evidence="12">ATCC BAA-309 / NBRC 16581 / SB1003</strain>
    </source>
</reference>
<evidence type="ECO:0000256" key="9">
    <source>
        <dbReference type="SAM" id="Phobius"/>
    </source>
</evidence>
<keyword evidence="7 9" id="KW-0472">Membrane</keyword>
<name>D5AUQ4_RHOCB</name>
<dbReference type="PANTHER" id="PTHR30576">
    <property type="entry name" value="COLANIC BIOSYNTHESIS UDP-GLUCOSE LIPID CARRIER TRANSFERASE"/>
    <property type="match status" value="1"/>
</dbReference>
<evidence type="ECO:0000256" key="7">
    <source>
        <dbReference type="ARBA" id="ARBA00023136"/>
    </source>
</evidence>
<proteinExistence type="inferred from homology"/>
<evidence type="ECO:0000313" key="12">
    <source>
        <dbReference type="Proteomes" id="UP000002361"/>
    </source>
</evidence>
<comment type="subcellular location">
    <subcellularLocation>
        <location evidence="1">Cell membrane</location>
    </subcellularLocation>
</comment>
<sequence length="241" mass="27142">MRADLWECEMAFYDIGSSAEDLVALERALAPRPGVLRAVYARFGKRLADLVLAVLMLPVLLPVIALIWLWVRLDGHPALFCQPRVGRDGRIFACYKFRTMVPGAERVLAEMCARDPAIAAEWATYQKLRHDPRITRAGAWLRKLSLDELPQIFNVLKGDMSLVGPRPFLPAQEPLYRQAGGRAYFRMRPGVTGLWQVVSRHDTTLAARVQFDESYGRDLSLRRDLGLILRTAGVVARRTGA</sequence>
<dbReference type="Proteomes" id="UP000002361">
    <property type="component" value="Chromosome"/>
</dbReference>
<keyword evidence="4 11" id="KW-0808">Transferase</keyword>
<keyword evidence="5 9" id="KW-0812">Transmembrane</keyword>
<dbReference type="HOGENOM" id="CLU_024920_1_0_5"/>
<feature type="domain" description="Bacterial sugar transferase" evidence="10">
    <location>
        <begin position="45"/>
        <end position="236"/>
    </location>
</feature>
<dbReference type="AlphaFoldDB" id="D5AUQ4"/>
<dbReference type="GO" id="GO:0047360">
    <property type="term" value="F:undecaprenyl-phosphate galactose phosphotransferase activity"/>
    <property type="evidence" value="ECO:0007669"/>
    <property type="project" value="UniProtKB-EC"/>
</dbReference>
<dbReference type="Pfam" id="PF02397">
    <property type="entry name" value="Bac_transf"/>
    <property type="match status" value="1"/>
</dbReference>
<evidence type="ECO:0000256" key="4">
    <source>
        <dbReference type="ARBA" id="ARBA00022679"/>
    </source>
</evidence>
<reference key="1">
    <citation type="submission" date="2008-12" db="EMBL/GenBank/DDBJ databases">
        <title>Complete genome sequence of Rhodobacter capsulatus SB1003.</title>
        <authorList>
            <person name="Strnad H."/>
            <person name="Lapidus A."/>
            <person name="Vlcek C."/>
            <person name="Ulbrich P."/>
            <person name="Paces J."/>
            <person name="Maltsev N."/>
            <person name="Kumar V."/>
            <person name="Kogan Y."/>
            <person name="Milgram A."/>
            <person name="Rebrekov D."/>
            <person name="Mazur M."/>
            <person name="Cox R."/>
            <person name="Kyrpides N."/>
            <person name="Kolar M."/>
            <person name="Sachova J."/>
            <person name="Ridl J."/>
            <person name="Ivanova N."/>
            <person name="Kapatral V."/>
            <person name="Los T."/>
            <person name="Lykidis A."/>
            <person name="Mikhailova N."/>
            <person name="Reznik G."/>
            <person name="Vasieva O."/>
            <person name="Fonstein M."/>
            <person name="Paces V."/>
            <person name="Haselkorn R."/>
        </authorList>
    </citation>
    <scope>NUCLEOTIDE SEQUENCE</scope>
    <source>
        <strain>SB1003</strain>
    </source>
</reference>
<dbReference type="InterPro" id="IPR003362">
    <property type="entry name" value="Bact_transf"/>
</dbReference>
<dbReference type="GO" id="GO:0000271">
    <property type="term" value="P:polysaccharide biosynthetic process"/>
    <property type="evidence" value="ECO:0007669"/>
    <property type="project" value="UniProtKB-KW"/>
</dbReference>
<feature type="transmembrane region" description="Helical" evidence="9">
    <location>
        <begin position="50"/>
        <end position="71"/>
    </location>
</feature>
<dbReference type="PANTHER" id="PTHR30576:SF4">
    <property type="entry name" value="UNDECAPRENYL-PHOSPHATE GALACTOSE PHOSPHOTRANSFERASE"/>
    <property type="match status" value="1"/>
</dbReference>
<evidence type="ECO:0000256" key="5">
    <source>
        <dbReference type="ARBA" id="ARBA00022692"/>
    </source>
</evidence>
<evidence type="ECO:0000256" key="1">
    <source>
        <dbReference type="ARBA" id="ARBA00004236"/>
    </source>
</evidence>
<protein>
    <submittedName>
        <fullName evidence="11">Undecaprenyl-phosphate galactosephosphotransferase</fullName>
        <ecNumber evidence="11">2.7.8.6</ecNumber>
    </submittedName>
</protein>
<dbReference type="GO" id="GO:0005886">
    <property type="term" value="C:plasma membrane"/>
    <property type="evidence" value="ECO:0007669"/>
    <property type="project" value="UniProtKB-SubCell"/>
</dbReference>
<evidence type="ECO:0000256" key="3">
    <source>
        <dbReference type="ARBA" id="ARBA00022475"/>
    </source>
</evidence>
<keyword evidence="3" id="KW-1003">Cell membrane</keyword>
<evidence type="ECO:0000256" key="8">
    <source>
        <dbReference type="ARBA" id="ARBA00023169"/>
    </source>
</evidence>
<dbReference type="EMBL" id="CP001312">
    <property type="protein sequence ID" value="ADE85693.1"/>
    <property type="molecule type" value="Genomic_DNA"/>
</dbReference>
<keyword evidence="8" id="KW-0270">Exopolysaccharide synthesis</keyword>
<evidence type="ECO:0000313" key="11">
    <source>
        <dbReference type="EMBL" id="ADE85693.1"/>
    </source>
</evidence>
<evidence type="ECO:0000259" key="10">
    <source>
        <dbReference type="Pfam" id="PF02397"/>
    </source>
</evidence>
<dbReference type="STRING" id="272942.RCAP_rcc01949"/>
<organism evidence="11 12">
    <name type="scientific">Rhodobacter capsulatus (strain ATCC BAA-309 / NBRC 16581 / SB1003)</name>
    <dbReference type="NCBI Taxonomy" id="272942"/>
    <lineage>
        <taxon>Bacteria</taxon>
        <taxon>Pseudomonadati</taxon>
        <taxon>Pseudomonadota</taxon>
        <taxon>Alphaproteobacteria</taxon>
        <taxon>Rhodobacterales</taxon>
        <taxon>Rhodobacter group</taxon>
        <taxon>Rhodobacter</taxon>
    </lineage>
</organism>
<keyword evidence="6 9" id="KW-1133">Transmembrane helix</keyword>
<evidence type="ECO:0000256" key="2">
    <source>
        <dbReference type="ARBA" id="ARBA00006464"/>
    </source>
</evidence>
<comment type="similarity">
    <text evidence="2">Belongs to the bacterial sugar transferase family.</text>
</comment>
<dbReference type="eggNOG" id="COG2148">
    <property type="taxonomic scope" value="Bacteria"/>
</dbReference>
<gene>
    <name evidence="11" type="ordered locus">RCAP_rcc01949</name>
</gene>